<comment type="caution">
    <text evidence="3">The sequence shown here is derived from an EMBL/GenBank/DDBJ whole genome shotgun (WGS) entry which is preliminary data.</text>
</comment>
<dbReference type="SUPFAM" id="SSF51261">
    <property type="entry name" value="Duplicated hybrid motif"/>
    <property type="match status" value="1"/>
</dbReference>
<feature type="non-terminal residue" evidence="3">
    <location>
        <position position="1"/>
    </location>
</feature>
<feature type="compositionally biased region" description="Polar residues" evidence="1">
    <location>
        <begin position="137"/>
        <end position="150"/>
    </location>
</feature>
<feature type="region of interest" description="Disordered" evidence="1">
    <location>
        <begin position="305"/>
        <end position="354"/>
    </location>
</feature>
<feature type="domain" description="M23ase beta-sheet core" evidence="2">
    <location>
        <begin position="197"/>
        <end position="294"/>
    </location>
</feature>
<gene>
    <name evidence="3" type="ORF">LCGC14_3030600</name>
</gene>
<dbReference type="PANTHER" id="PTHR21666">
    <property type="entry name" value="PEPTIDASE-RELATED"/>
    <property type="match status" value="1"/>
</dbReference>
<dbReference type="Gene3D" id="2.70.70.10">
    <property type="entry name" value="Glucose Permease (Domain IIA)"/>
    <property type="match status" value="1"/>
</dbReference>
<sequence>ARTLADRGWGAWSSGMRGRQAAPGSYGPTTFWDGSSYQNRGGGLVDGSEEMPLGGFPVVPAGIDSPTGTTATPPQPSYTPREAALDLLGLLSSQIAGGNRARIDTLDGGGVEGAKAPTTSPDVFPDEEPSEPIPSSQGPTPESIGSQPGAVQQAAVRANLQPRTDIQPGFFTHPLASGIVPGGAGVFGTPRDGGSRTHQGIDLGAPMNTPFITMAPGTVIRAEPSRGVGGNVITIDHGNGIQTEYFHIAENGFLVKPGDFVAAGQNIGLVGMTGNAGGPHIHLQTKQGDKFVDPWSIIGQVQYAESTPQAPTQTPQAPAPTAPATVDPADRKFFEDQPPKTGSRLGGGGHKVVT</sequence>
<protein>
    <recommendedName>
        <fullName evidence="2">M23ase beta-sheet core domain-containing protein</fullName>
    </recommendedName>
</protein>
<evidence type="ECO:0000313" key="3">
    <source>
        <dbReference type="EMBL" id="KKK59814.1"/>
    </source>
</evidence>
<feature type="region of interest" description="Disordered" evidence="1">
    <location>
        <begin position="101"/>
        <end position="154"/>
    </location>
</feature>
<dbReference type="InterPro" id="IPR050570">
    <property type="entry name" value="Cell_wall_metabolism_enzyme"/>
</dbReference>
<proteinExistence type="predicted"/>
<dbReference type="GO" id="GO:0004222">
    <property type="term" value="F:metalloendopeptidase activity"/>
    <property type="evidence" value="ECO:0007669"/>
    <property type="project" value="TreeGrafter"/>
</dbReference>
<evidence type="ECO:0000256" key="1">
    <source>
        <dbReference type="SAM" id="MobiDB-lite"/>
    </source>
</evidence>
<evidence type="ECO:0000259" key="2">
    <source>
        <dbReference type="Pfam" id="PF01551"/>
    </source>
</evidence>
<feature type="region of interest" description="Disordered" evidence="1">
    <location>
        <begin position="1"/>
        <end position="27"/>
    </location>
</feature>
<feature type="compositionally biased region" description="Low complexity" evidence="1">
    <location>
        <begin position="307"/>
        <end position="316"/>
    </location>
</feature>
<feature type="compositionally biased region" description="Gly residues" evidence="1">
    <location>
        <begin position="344"/>
        <end position="354"/>
    </location>
</feature>
<dbReference type="InterPro" id="IPR011055">
    <property type="entry name" value="Dup_hybrid_motif"/>
</dbReference>
<dbReference type="PANTHER" id="PTHR21666:SF270">
    <property type="entry name" value="MUREIN HYDROLASE ACTIVATOR ENVC"/>
    <property type="match status" value="1"/>
</dbReference>
<accession>A0A0F8Z0A8</accession>
<dbReference type="InterPro" id="IPR016047">
    <property type="entry name" value="M23ase_b-sheet_dom"/>
</dbReference>
<dbReference type="Pfam" id="PF01551">
    <property type="entry name" value="Peptidase_M23"/>
    <property type="match status" value="1"/>
</dbReference>
<organism evidence="3">
    <name type="scientific">marine sediment metagenome</name>
    <dbReference type="NCBI Taxonomy" id="412755"/>
    <lineage>
        <taxon>unclassified sequences</taxon>
        <taxon>metagenomes</taxon>
        <taxon>ecological metagenomes</taxon>
    </lineage>
</organism>
<dbReference type="AlphaFoldDB" id="A0A0F8Z0A8"/>
<dbReference type="CDD" id="cd12797">
    <property type="entry name" value="M23_peptidase"/>
    <property type="match status" value="1"/>
</dbReference>
<feature type="compositionally biased region" description="Basic and acidic residues" evidence="1">
    <location>
        <begin position="328"/>
        <end position="338"/>
    </location>
</feature>
<name>A0A0F8Z0A8_9ZZZZ</name>
<dbReference type="EMBL" id="LAZR01063278">
    <property type="protein sequence ID" value="KKK59814.1"/>
    <property type="molecule type" value="Genomic_DNA"/>
</dbReference>
<reference evidence="3" key="1">
    <citation type="journal article" date="2015" name="Nature">
        <title>Complex archaea that bridge the gap between prokaryotes and eukaryotes.</title>
        <authorList>
            <person name="Spang A."/>
            <person name="Saw J.H."/>
            <person name="Jorgensen S.L."/>
            <person name="Zaremba-Niedzwiedzka K."/>
            <person name="Martijn J."/>
            <person name="Lind A.E."/>
            <person name="van Eijk R."/>
            <person name="Schleper C."/>
            <person name="Guy L."/>
            <person name="Ettema T.J."/>
        </authorList>
    </citation>
    <scope>NUCLEOTIDE SEQUENCE</scope>
</reference>